<accession>B6WTG3</accession>
<dbReference type="AlphaFoldDB" id="B6WTG3"/>
<dbReference type="EMBL" id="ABXU01000032">
    <property type="protein sequence ID" value="EEB33719.1"/>
    <property type="molecule type" value="Genomic_DNA"/>
</dbReference>
<dbReference type="HOGENOM" id="CLU_3073086_0_0_7"/>
<name>B6WTG3_9BACT</name>
<feature type="non-terminal residue" evidence="2">
    <location>
        <position position="54"/>
    </location>
</feature>
<organism evidence="2 3">
    <name type="scientific">Desulfovibrio piger ATCC 29098</name>
    <dbReference type="NCBI Taxonomy" id="411464"/>
    <lineage>
        <taxon>Bacteria</taxon>
        <taxon>Pseudomonadati</taxon>
        <taxon>Thermodesulfobacteriota</taxon>
        <taxon>Desulfovibrionia</taxon>
        <taxon>Desulfovibrionales</taxon>
        <taxon>Desulfovibrionaceae</taxon>
        <taxon>Desulfovibrio</taxon>
    </lineage>
</organism>
<evidence type="ECO:0000313" key="2">
    <source>
        <dbReference type="EMBL" id="EEB33719.1"/>
    </source>
</evidence>
<gene>
    <name evidence="2" type="ORF">DESPIG_01369</name>
</gene>
<comment type="caution">
    <text evidence="2">The sequence shown here is derived from an EMBL/GenBank/DDBJ whole genome shotgun (WGS) entry which is preliminary data.</text>
</comment>
<feature type="region of interest" description="Disordered" evidence="1">
    <location>
        <begin position="28"/>
        <end position="54"/>
    </location>
</feature>
<reference evidence="2 3" key="1">
    <citation type="submission" date="2008-10" db="EMBL/GenBank/DDBJ databases">
        <title>Draft genome sequence of Desulvovibrio piger (ATCC 29098).</title>
        <authorList>
            <person name="Sudarsanam P."/>
            <person name="Ley R."/>
            <person name="Guruge J."/>
            <person name="Turnbaugh P.J."/>
            <person name="Mahowald M."/>
            <person name="Liep D."/>
            <person name="Gordon J."/>
        </authorList>
    </citation>
    <scope>NUCLEOTIDE SEQUENCE [LARGE SCALE GENOMIC DNA]</scope>
    <source>
        <strain evidence="2 3">ATCC 29098</strain>
    </source>
</reference>
<protein>
    <submittedName>
        <fullName evidence="2">Uncharacterized protein</fullName>
    </submittedName>
</protein>
<reference evidence="2 3" key="2">
    <citation type="submission" date="2008-10" db="EMBL/GenBank/DDBJ databases">
        <authorList>
            <person name="Fulton L."/>
            <person name="Clifton S."/>
            <person name="Fulton B."/>
            <person name="Xu J."/>
            <person name="Minx P."/>
            <person name="Pepin K.H."/>
            <person name="Johnson M."/>
            <person name="Bhonagiri V."/>
            <person name="Nash W.E."/>
            <person name="Mardis E.R."/>
            <person name="Wilson R.K."/>
        </authorList>
    </citation>
    <scope>NUCLEOTIDE SEQUENCE [LARGE SCALE GENOMIC DNA]</scope>
    <source>
        <strain evidence="2 3">ATCC 29098</strain>
    </source>
</reference>
<proteinExistence type="predicted"/>
<evidence type="ECO:0000313" key="3">
    <source>
        <dbReference type="Proteomes" id="UP000003676"/>
    </source>
</evidence>
<evidence type="ECO:0000256" key="1">
    <source>
        <dbReference type="SAM" id="MobiDB-lite"/>
    </source>
</evidence>
<sequence length="54" mass="6307">MLFAWLTRQTGLSIPAQTHRQKFLEGRGTGRENLFPKRFPSPQTFPPKQKNPRL</sequence>
<dbReference type="Proteomes" id="UP000003676">
    <property type="component" value="Unassembled WGS sequence"/>
</dbReference>